<dbReference type="Gene3D" id="3.20.20.370">
    <property type="entry name" value="Glycoside hydrolase/deacetylase"/>
    <property type="match status" value="1"/>
</dbReference>
<dbReference type="InterPro" id="IPR011330">
    <property type="entry name" value="Glyco_hydro/deAcase_b/a-brl"/>
</dbReference>
<dbReference type="GO" id="GO:0005975">
    <property type="term" value="P:carbohydrate metabolic process"/>
    <property type="evidence" value="ECO:0007669"/>
    <property type="project" value="InterPro"/>
</dbReference>
<dbReference type="EMBL" id="FQWS01000001">
    <property type="protein sequence ID" value="SHG80575.1"/>
    <property type="molecule type" value="Genomic_DNA"/>
</dbReference>
<name>A0A1M5MTQ5_9FLAO</name>
<evidence type="ECO:0008006" key="3">
    <source>
        <dbReference type="Google" id="ProtNLM"/>
    </source>
</evidence>
<keyword evidence="2" id="KW-1185">Reference proteome</keyword>
<dbReference type="AlphaFoldDB" id="A0A1M5MTQ5"/>
<proteinExistence type="predicted"/>
<reference evidence="2" key="1">
    <citation type="submission" date="2016-11" db="EMBL/GenBank/DDBJ databases">
        <authorList>
            <person name="Varghese N."/>
            <person name="Submissions S."/>
        </authorList>
    </citation>
    <scope>NUCLEOTIDE SEQUENCE [LARGE SCALE GENOMIC DNA]</scope>
    <source>
        <strain evidence="2">DSM 25330</strain>
    </source>
</reference>
<dbReference type="Proteomes" id="UP000184522">
    <property type="component" value="Unassembled WGS sequence"/>
</dbReference>
<sequence>MQFTYKQLHKICRAAVDIKKSITANQILENNEQDTDWIIFKHDVETNVSRALKMAKIEAQYGIKATYYVQGYLLKDNVMLLKEIANLGHEVTYHYDVLDANNGNYKKAKKEFIDYVNAFESYGFIVETLCPHGNPLMIRDGWSSNKDFFRNTDIASEFSHMLDIVVDLPKKLKSDYIYVSDAGFKFQIISNVHSNDINNSGDIQIKSMADFIGLLKDNKKVIFSTHPHRWKKSKISAAMNKIKFKLIRTLALLVSRNDAVKKFLSRFYFLAKKI</sequence>
<dbReference type="RefSeq" id="WP_073083806.1">
    <property type="nucleotide sequence ID" value="NZ_FQWS01000001.1"/>
</dbReference>
<dbReference type="SUPFAM" id="SSF88713">
    <property type="entry name" value="Glycoside hydrolase/deacetylase"/>
    <property type="match status" value="1"/>
</dbReference>
<organism evidence="1 2">
    <name type="scientific">Winogradskyella jejuensis</name>
    <dbReference type="NCBI Taxonomy" id="1089305"/>
    <lineage>
        <taxon>Bacteria</taxon>
        <taxon>Pseudomonadati</taxon>
        <taxon>Bacteroidota</taxon>
        <taxon>Flavobacteriia</taxon>
        <taxon>Flavobacteriales</taxon>
        <taxon>Flavobacteriaceae</taxon>
        <taxon>Winogradskyella</taxon>
    </lineage>
</organism>
<gene>
    <name evidence="1" type="ORF">SAMN05444148_0991</name>
</gene>
<dbReference type="OrthoDB" id="1016932at2"/>
<accession>A0A1M5MTQ5</accession>
<evidence type="ECO:0000313" key="1">
    <source>
        <dbReference type="EMBL" id="SHG80575.1"/>
    </source>
</evidence>
<protein>
    <recommendedName>
        <fullName evidence="3">Polysaccharide deacetylase</fullName>
    </recommendedName>
</protein>
<evidence type="ECO:0000313" key="2">
    <source>
        <dbReference type="Proteomes" id="UP000184522"/>
    </source>
</evidence>
<dbReference type="STRING" id="1089305.SAMN05444148_0991"/>